<name>A0ABS9EDD3_9FLAO</name>
<evidence type="ECO:0000313" key="4">
    <source>
        <dbReference type="Proteomes" id="UP001179363"/>
    </source>
</evidence>
<dbReference type="InterPro" id="IPR052520">
    <property type="entry name" value="ATL_DNA_repair"/>
</dbReference>
<dbReference type="CDD" id="cd06445">
    <property type="entry name" value="ATase"/>
    <property type="match status" value="1"/>
</dbReference>
<dbReference type="InterPro" id="IPR036388">
    <property type="entry name" value="WH-like_DNA-bd_sf"/>
</dbReference>
<gene>
    <name evidence="3" type="ORF">L1I30_01185</name>
</gene>
<reference evidence="3" key="1">
    <citation type="submission" date="2022-01" db="EMBL/GenBank/DDBJ databases">
        <title>Gillisia lutea sp. nov., isolated from marine plastic residues from the Malvarosa beach (Valencia, Spain).</title>
        <authorList>
            <person name="Vidal-Verdu A."/>
            <person name="Molina-Menor E."/>
            <person name="Satari L."/>
            <person name="Pascual J."/>
            <person name="Pereto J."/>
            <person name="Porcar M."/>
        </authorList>
    </citation>
    <scope>NUCLEOTIDE SEQUENCE</scope>
    <source>
        <strain evidence="3">M10.2A</strain>
    </source>
</reference>
<proteinExistence type="predicted"/>
<sequence>MATDHNFFERVYLVVKQVPAGRVTTYGAIARYLGAAKSARMVGWALNGSKRLENVPAQRVVNRMGMLTGKHHFSGTSAMQQLLEEEGIKVKDNLIQDFKKVFWDPNEELENMDE</sequence>
<dbReference type="RefSeq" id="WP_236132416.1">
    <property type="nucleotide sequence ID" value="NZ_JAKGTH010000006.1"/>
</dbReference>
<dbReference type="PANTHER" id="PTHR42942">
    <property type="entry name" value="6-O-METHYLGUANINE DNA METHYLTRANSFERASE"/>
    <property type="match status" value="1"/>
</dbReference>
<keyword evidence="4" id="KW-1185">Reference proteome</keyword>
<evidence type="ECO:0000256" key="1">
    <source>
        <dbReference type="ARBA" id="ARBA00022763"/>
    </source>
</evidence>
<dbReference type="PANTHER" id="PTHR42942:SF1">
    <property type="entry name" value="ALKYLTRANSFERASE-LIKE PROTEIN 1"/>
    <property type="match status" value="1"/>
</dbReference>
<keyword evidence="1" id="KW-0227">DNA damage</keyword>
<evidence type="ECO:0000313" key="3">
    <source>
        <dbReference type="EMBL" id="MCF4100267.1"/>
    </source>
</evidence>
<comment type="caution">
    <text evidence="3">The sequence shown here is derived from an EMBL/GenBank/DDBJ whole genome shotgun (WGS) entry which is preliminary data.</text>
</comment>
<protein>
    <submittedName>
        <fullName evidence="3">MGMT family protein</fullName>
    </submittedName>
</protein>
<dbReference type="InterPro" id="IPR036217">
    <property type="entry name" value="MethylDNA_cys_MeTrfase_DNAb"/>
</dbReference>
<feature type="domain" description="Methylated-DNA-[protein]-cysteine S-methyltransferase DNA binding" evidence="2">
    <location>
        <begin position="6"/>
        <end position="88"/>
    </location>
</feature>
<dbReference type="InterPro" id="IPR014048">
    <property type="entry name" value="MethylDNA_cys_MeTrfase_DNA-bd"/>
</dbReference>
<dbReference type="EMBL" id="JAKGTH010000006">
    <property type="protein sequence ID" value="MCF4100267.1"/>
    <property type="molecule type" value="Genomic_DNA"/>
</dbReference>
<organism evidence="3 4">
    <name type="scientific">Gillisia lutea</name>
    <dbReference type="NCBI Taxonomy" id="2909668"/>
    <lineage>
        <taxon>Bacteria</taxon>
        <taxon>Pseudomonadati</taxon>
        <taxon>Bacteroidota</taxon>
        <taxon>Flavobacteriia</taxon>
        <taxon>Flavobacteriales</taxon>
        <taxon>Flavobacteriaceae</taxon>
        <taxon>Gillisia</taxon>
    </lineage>
</organism>
<evidence type="ECO:0000259" key="2">
    <source>
        <dbReference type="Pfam" id="PF01035"/>
    </source>
</evidence>
<dbReference type="Proteomes" id="UP001179363">
    <property type="component" value="Unassembled WGS sequence"/>
</dbReference>
<dbReference type="Gene3D" id="1.10.10.10">
    <property type="entry name" value="Winged helix-like DNA-binding domain superfamily/Winged helix DNA-binding domain"/>
    <property type="match status" value="1"/>
</dbReference>
<dbReference type="Pfam" id="PF01035">
    <property type="entry name" value="DNA_binding_1"/>
    <property type="match status" value="1"/>
</dbReference>
<accession>A0ABS9EDD3</accession>
<dbReference type="SUPFAM" id="SSF46767">
    <property type="entry name" value="Methylated DNA-protein cysteine methyltransferase, C-terminal domain"/>
    <property type="match status" value="1"/>
</dbReference>